<dbReference type="InterPro" id="IPR016024">
    <property type="entry name" value="ARM-type_fold"/>
</dbReference>
<feature type="compositionally biased region" description="Basic and acidic residues" evidence="1">
    <location>
        <begin position="39"/>
        <end position="58"/>
    </location>
</feature>
<proteinExistence type="predicted"/>
<reference evidence="2" key="1">
    <citation type="submission" date="2022-06" db="EMBL/GenBank/DDBJ databases">
        <title>Uncovering the hologenomic basis of an extraordinary plant invasion.</title>
        <authorList>
            <person name="Bieker V.C."/>
            <person name="Martin M.D."/>
            <person name="Gilbert T."/>
            <person name="Hodgins K."/>
            <person name="Battlay P."/>
            <person name="Petersen B."/>
            <person name="Wilson J."/>
        </authorList>
    </citation>
    <scope>NUCLEOTIDE SEQUENCE</scope>
    <source>
        <strain evidence="2">AA19_3_7</strain>
        <tissue evidence="2">Leaf</tissue>
    </source>
</reference>
<feature type="compositionally biased region" description="Polar residues" evidence="1">
    <location>
        <begin position="18"/>
        <end position="36"/>
    </location>
</feature>
<dbReference type="Proteomes" id="UP001206925">
    <property type="component" value="Unassembled WGS sequence"/>
</dbReference>
<dbReference type="GO" id="GO:0005635">
    <property type="term" value="C:nuclear envelope"/>
    <property type="evidence" value="ECO:0007669"/>
    <property type="project" value="TreeGrafter"/>
</dbReference>
<feature type="region of interest" description="Disordered" evidence="1">
    <location>
        <begin position="185"/>
        <end position="205"/>
    </location>
</feature>
<name>A0AAD5CL61_AMBAR</name>
<evidence type="ECO:0000313" key="3">
    <source>
        <dbReference type="Proteomes" id="UP001206925"/>
    </source>
</evidence>
<dbReference type="AlphaFoldDB" id="A0AAD5CL61"/>
<protein>
    <submittedName>
        <fullName evidence="2">Uncharacterized protein</fullName>
    </submittedName>
</protein>
<dbReference type="GO" id="GO:0006606">
    <property type="term" value="P:protein import into nucleus"/>
    <property type="evidence" value="ECO:0007669"/>
    <property type="project" value="TreeGrafter"/>
</dbReference>
<comment type="caution">
    <text evidence="2">The sequence shown here is derived from an EMBL/GenBank/DDBJ whole genome shotgun (WGS) entry which is preliminary data.</text>
</comment>
<dbReference type="InterPro" id="IPR011989">
    <property type="entry name" value="ARM-like"/>
</dbReference>
<dbReference type="Gene3D" id="1.25.10.10">
    <property type="entry name" value="Leucine-rich Repeat Variant"/>
    <property type="match status" value="2"/>
</dbReference>
<evidence type="ECO:0000256" key="1">
    <source>
        <dbReference type="SAM" id="MobiDB-lite"/>
    </source>
</evidence>
<dbReference type="PANTHER" id="PTHR10997">
    <property type="entry name" value="IMPORTIN-7, 8, 11"/>
    <property type="match status" value="1"/>
</dbReference>
<dbReference type="SUPFAM" id="SSF48371">
    <property type="entry name" value="ARM repeat"/>
    <property type="match status" value="1"/>
</dbReference>
<accession>A0AAD5CL61</accession>
<dbReference type="PANTHER" id="PTHR10997:SF71">
    <property type="entry name" value="ARM REPEAT SUPERFAMILY PROTEIN-RELATED"/>
    <property type="match status" value="1"/>
</dbReference>
<sequence length="205" mass="23300">MDGTYILRRQTDYFQRGVHSSKQSTAAKGGTPQQNLVREPQKRRSEGEEGTDEQSKILPSDKDLVRQNILLFVVQVPPLLRAHLGECLKTIIHADYPQQWPVAGIRDPELPVRVDFVFALRSFVESCKDQSFHSYLMLIDEAENKDLVFTLETIVDKFGQEIAPYALGLRQSLVAAFWKDINTSEGDEEVDDHGDTLETYESTDN</sequence>
<gene>
    <name evidence="2" type="ORF">M8C21_001563</name>
</gene>
<organism evidence="2 3">
    <name type="scientific">Ambrosia artemisiifolia</name>
    <name type="common">Common ragweed</name>
    <dbReference type="NCBI Taxonomy" id="4212"/>
    <lineage>
        <taxon>Eukaryota</taxon>
        <taxon>Viridiplantae</taxon>
        <taxon>Streptophyta</taxon>
        <taxon>Embryophyta</taxon>
        <taxon>Tracheophyta</taxon>
        <taxon>Spermatophyta</taxon>
        <taxon>Magnoliopsida</taxon>
        <taxon>eudicotyledons</taxon>
        <taxon>Gunneridae</taxon>
        <taxon>Pentapetalae</taxon>
        <taxon>asterids</taxon>
        <taxon>campanulids</taxon>
        <taxon>Asterales</taxon>
        <taxon>Asteraceae</taxon>
        <taxon>Asteroideae</taxon>
        <taxon>Heliantheae alliance</taxon>
        <taxon>Heliantheae</taxon>
        <taxon>Ambrosia</taxon>
    </lineage>
</organism>
<keyword evidence="3" id="KW-1185">Reference proteome</keyword>
<feature type="region of interest" description="Disordered" evidence="1">
    <location>
        <begin position="16"/>
        <end position="58"/>
    </location>
</feature>
<evidence type="ECO:0000313" key="2">
    <source>
        <dbReference type="EMBL" id="KAI7742521.1"/>
    </source>
</evidence>
<dbReference type="EMBL" id="JAMZMK010007967">
    <property type="protein sequence ID" value="KAI7742521.1"/>
    <property type="molecule type" value="Genomic_DNA"/>
</dbReference>
<dbReference type="GO" id="GO:0005829">
    <property type="term" value="C:cytosol"/>
    <property type="evidence" value="ECO:0007669"/>
    <property type="project" value="TreeGrafter"/>
</dbReference>